<dbReference type="InterPro" id="IPR011600">
    <property type="entry name" value="Pept_C14_caspase"/>
</dbReference>
<name>A0ABQ3YSU2_9ACTN</name>
<dbReference type="NCBIfam" id="NF040588">
    <property type="entry name" value="FxsC_Nterm"/>
    <property type="match status" value="1"/>
</dbReference>
<proteinExistence type="predicted"/>
<dbReference type="Gene3D" id="3.40.50.10140">
    <property type="entry name" value="Toll/interleukin-1 receptor homology (TIR) domain"/>
    <property type="match status" value="1"/>
</dbReference>
<protein>
    <recommendedName>
        <fullName evidence="1">Peptidase C14 caspase domain-containing protein</fullName>
    </recommendedName>
</protein>
<accession>A0ABQ3YSU2</accession>
<reference evidence="2 3" key="1">
    <citation type="submission" date="2021-01" db="EMBL/GenBank/DDBJ databases">
        <title>Whole genome shotgun sequence of Actinoplanes durhamensis NBRC 14914.</title>
        <authorList>
            <person name="Komaki H."/>
            <person name="Tamura T."/>
        </authorList>
    </citation>
    <scope>NUCLEOTIDE SEQUENCE [LARGE SCALE GENOMIC DNA]</scope>
    <source>
        <strain evidence="2 3">NBRC 14914</strain>
    </source>
</reference>
<keyword evidence="3" id="KW-1185">Reference proteome</keyword>
<dbReference type="PANTHER" id="PTHR30595">
    <property type="entry name" value="GLPR-RELATED TRANSCRIPTIONAL REPRESSOR"/>
    <property type="match status" value="1"/>
</dbReference>
<comment type="caution">
    <text evidence="2">The sequence shown here is derived from an EMBL/GenBank/DDBJ whole genome shotgun (WGS) entry which is preliminary data.</text>
</comment>
<dbReference type="Gene3D" id="3.30.565.60">
    <property type="match status" value="1"/>
</dbReference>
<dbReference type="InterPro" id="IPR035897">
    <property type="entry name" value="Toll_tir_struct_dom_sf"/>
</dbReference>
<evidence type="ECO:0000259" key="1">
    <source>
        <dbReference type="Pfam" id="PF00656"/>
    </source>
</evidence>
<dbReference type="RefSeq" id="WP_203726229.1">
    <property type="nucleotide sequence ID" value="NZ_BAAATX010000031.1"/>
</dbReference>
<dbReference type="Proteomes" id="UP000637628">
    <property type="component" value="Unassembled WGS sequence"/>
</dbReference>
<evidence type="ECO:0000313" key="2">
    <source>
        <dbReference type="EMBL" id="GIE00594.1"/>
    </source>
</evidence>
<dbReference type="Pfam" id="PF00656">
    <property type="entry name" value="Peptidase_C14"/>
    <property type="match status" value="1"/>
</dbReference>
<dbReference type="InterPro" id="IPR047603">
    <property type="entry name" value="FxsC_N"/>
</dbReference>
<dbReference type="Pfam" id="PF13749">
    <property type="entry name" value="HATPase_c_4"/>
    <property type="match status" value="1"/>
</dbReference>
<organism evidence="2 3">
    <name type="scientific">Paractinoplanes durhamensis</name>
    <dbReference type="NCBI Taxonomy" id="113563"/>
    <lineage>
        <taxon>Bacteria</taxon>
        <taxon>Bacillati</taxon>
        <taxon>Actinomycetota</taxon>
        <taxon>Actinomycetes</taxon>
        <taxon>Micromonosporales</taxon>
        <taxon>Micromonosporaceae</taxon>
        <taxon>Paractinoplanes</taxon>
    </lineage>
</organism>
<feature type="domain" description="Peptidase C14 caspase" evidence="1">
    <location>
        <begin position="3"/>
        <end position="205"/>
    </location>
</feature>
<dbReference type="EMBL" id="BOML01000018">
    <property type="protein sequence ID" value="GIE00594.1"/>
    <property type="molecule type" value="Genomic_DNA"/>
</dbReference>
<sequence length="743" mass="81229">MYRALLICNFTYHREDGQSLPALKGPRGDGPLLGDALTHHQSGLFDDANVATHFDLTTDQIRDYTSLFFLDSAADDVLLLYFSGHSVGGNEKLYLCGTNTDPRRFPGTAVSNDSISEMIRDSPASAKVVVLDSCQAGAWKGEVPHRPGFGRGSYLIGATTATQQAPDAHANGRPSPFTRALVDGLVHGAQSSNEDGQIDLADLFNYLKGHAAAGQMDPYQRFEGIGRVPIARRAVPLRVAAPAGPAERVPFLDETTALTTVDPDRVARFRADLRPDIVAKYPAELTDADFLARAHLLRDGRLTRAGVLLFGAAPTAVFVSAIVQCRQIRGVAKDGIAEDQPPLDGSVPEQIMQARDFVAALARRGDRPTEDSAAAQPFYEFPMITVREVIANALVHRDYELDDSCVHVRFYADRIEVVSPGHWVGAELPPGERRPLGDLAAESKKRNFRLAGILTWIRVVEGEGSGIPRALQECRRLGAPEPTVSYANGMVIVTIHPVPLDLGPQVADEVRDRTPYFPGPVTAGSYLGGSGPLFFLSYARTQQGRRPVTPADANRHVVRLFDDLSENVAELVGIEPGTVPGFMDLNLVGGEHWEQGIRRAATTCQVFVPLLAPPYVRGGWTAMEWKAFEQRPVRVREGETAGSGILPVIWAPLPEAPPDEIAAVPLFLPELVPPEFDHLYRENGLLGLLLSRQDEVYDMILWRLAQEIARKIHVQYVEPIELVSLDGLPRTFGRSADQDETIK</sequence>
<dbReference type="InterPro" id="IPR038475">
    <property type="entry name" value="RecG_C_sf"/>
</dbReference>
<dbReference type="Gene3D" id="3.40.50.1460">
    <property type="match status" value="1"/>
</dbReference>
<evidence type="ECO:0000313" key="3">
    <source>
        <dbReference type="Proteomes" id="UP000637628"/>
    </source>
</evidence>
<gene>
    <name evidence="2" type="ORF">Adu01nite_19440</name>
</gene>
<dbReference type="PANTHER" id="PTHR30595:SF6">
    <property type="entry name" value="SCHLAFEN ALBA-2 DOMAIN-CONTAINING PROTEIN"/>
    <property type="match status" value="1"/>
</dbReference>